<comment type="caution">
    <text evidence="2">The sequence shown here is derived from an EMBL/GenBank/DDBJ whole genome shotgun (WGS) entry which is preliminary data.</text>
</comment>
<dbReference type="AlphaFoldDB" id="A0A8S1LU42"/>
<organism evidence="2 3">
    <name type="scientific">Paramecium primaurelia</name>
    <dbReference type="NCBI Taxonomy" id="5886"/>
    <lineage>
        <taxon>Eukaryota</taxon>
        <taxon>Sar</taxon>
        <taxon>Alveolata</taxon>
        <taxon>Ciliophora</taxon>
        <taxon>Intramacronucleata</taxon>
        <taxon>Oligohymenophorea</taxon>
        <taxon>Peniculida</taxon>
        <taxon>Parameciidae</taxon>
        <taxon>Paramecium</taxon>
    </lineage>
</organism>
<feature type="region of interest" description="Disordered" evidence="1">
    <location>
        <begin position="255"/>
        <end position="281"/>
    </location>
</feature>
<accession>A0A8S1LU42</accession>
<dbReference type="OMA" id="RQFYKAS"/>
<proteinExistence type="predicted"/>
<evidence type="ECO:0000313" key="2">
    <source>
        <dbReference type="EMBL" id="CAD8069161.1"/>
    </source>
</evidence>
<evidence type="ECO:0000313" key="3">
    <source>
        <dbReference type="Proteomes" id="UP000688137"/>
    </source>
</evidence>
<keyword evidence="3" id="KW-1185">Reference proteome</keyword>
<sequence length="501" mass="59180">MKSSFRKRDCPFCQKLKCSKNVKHLYAYLINSIEKALYTKYSQQKVKKFEDFFSTKPVKWVIDFKDNLNIKENEEYLKKYYPITIQSNKIKQLVEYYKYHKDIPRMFFGFLADMATYFYEKKKKYEYRRIKIQLGIPYEQSSISTQYEKLNEDIQVLNSITKISEKSAKSLLRQIIKFQKDDDYINIDETWLTMQQQIQTEKNNQKQLTKLPSQNLKLLKQLVIRNNQINKDKLKLNLPFHLINGKVLKNIRNSQKQSPELPHPSQKSSSQQHINSSQEENEFQKFMKAKIIKLSQDNKIKIQKIISNKIDQNNLNTNQAKHSSAHFITSTRSVSSEQLKTDQMRLSQIINTGGNNQSQPKLFNYITPVHKKSNSQQSLQTEFTPAKKDSKLIKIYSNNFSSKIKTQPKKTPEKLRQFYKASALTSQNSSQKNLMKNLDKLSSFQQFKIMLESPHPKQKKKLQLHNTDTIRLQTEYKQTTKRQSITLTHNKINGKIVMKKQ</sequence>
<gene>
    <name evidence="2" type="ORF">PPRIM_AZ9-3.1.T0430228</name>
</gene>
<reference evidence="2" key="1">
    <citation type="submission" date="2021-01" db="EMBL/GenBank/DDBJ databases">
        <authorList>
            <consortium name="Genoscope - CEA"/>
            <person name="William W."/>
        </authorList>
    </citation>
    <scope>NUCLEOTIDE SEQUENCE</scope>
</reference>
<name>A0A8S1LU42_PARPR</name>
<dbReference type="Proteomes" id="UP000688137">
    <property type="component" value="Unassembled WGS sequence"/>
</dbReference>
<evidence type="ECO:0000256" key="1">
    <source>
        <dbReference type="SAM" id="MobiDB-lite"/>
    </source>
</evidence>
<protein>
    <submittedName>
        <fullName evidence="2">Uncharacterized protein</fullName>
    </submittedName>
</protein>
<dbReference type="EMBL" id="CAJJDM010000043">
    <property type="protein sequence ID" value="CAD8069161.1"/>
    <property type="molecule type" value="Genomic_DNA"/>
</dbReference>